<dbReference type="Proteomes" id="UP000805193">
    <property type="component" value="Unassembled WGS sequence"/>
</dbReference>
<feature type="non-terminal residue" evidence="1">
    <location>
        <position position="1"/>
    </location>
</feature>
<keyword evidence="2" id="KW-1185">Reference proteome</keyword>
<reference evidence="1 2" key="1">
    <citation type="journal article" date="2020" name="Cell">
        <title>Large-Scale Comparative Analyses of Tick Genomes Elucidate Their Genetic Diversity and Vector Capacities.</title>
        <authorList>
            <consortium name="Tick Genome and Microbiome Consortium (TIGMIC)"/>
            <person name="Jia N."/>
            <person name="Wang J."/>
            <person name="Shi W."/>
            <person name="Du L."/>
            <person name="Sun Y."/>
            <person name="Zhan W."/>
            <person name="Jiang J.F."/>
            <person name="Wang Q."/>
            <person name="Zhang B."/>
            <person name="Ji P."/>
            <person name="Bell-Sakyi L."/>
            <person name="Cui X.M."/>
            <person name="Yuan T.T."/>
            <person name="Jiang B.G."/>
            <person name="Yang W.F."/>
            <person name="Lam T.T."/>
            <person name="Chang Q.C."/>
            <person name="Ding S.J."/>
            <person name="Wang X.J."/>
            <person name="Zhu J.G."/>
            <person name="Ruan X.D."/>
            <person name="Zhao L."/>
            <person name="Wei J.T."/>
            <person name="Ye R.Z."/>
            <person name="Que T.C."/>
            <person name="Du C.H."/>
            <person name="Zhou Y.H."/>
            <person name="Cheng J.X."/>
            <person name="Dai P.F."/>
            <person name="Guo W.B."/>
            <person name="Han X.H."/>
            <person name="Huang E.J."/>
            <person name="Li L.F."/>
            <person name="Wei W."/>
            <person name="Gao Y.C."/>
            <person name="Liu J.Z."/>
            <person name="Shao H.Z."/>
            <person name="Wang X."/>
            <person name="Wang C.C."/>
            <person name="Yang T.C."/>
            <person name="Huo Q.B."/>
            <person name="Li W."/>
            <person name="Chen H.Y."/>
            <person name="Chen S.E."/>
            <person name="Zhou L.G."/>
            <person name="Ni X.B."/>
            <person name="Tian J.H."/>
            <person name="Sheng Y."/>
            <person name="Liu T."/>
            <person name="Pan Y.S."/>
            <person name="Xia L.Y."/>
            <person name="Li J."/>
            <person name="Zhao F."/>
            <person name="Cao W.C."/>
        </authorList>
    </citation>
    <scope>NUCLEOTIDE SEQUENCE [LARGE SCALE GENOMIC DNA]</scope>
    <source>
        <strain evidence="1">Iper-2018</strain>
    </source>
</reference>
<accession>A0AC60PBA6</accession>
<dbReference type="EMBL" id="JABSTQ010010923">
    <property type="protein sequence ID" value="KAG0416760.1"/>
    <property type="molecule type" value="Genomic_DNA"/>
</dbReference>
<comment type="caution">
    <text evidence="1">The sequence shown here is derived from an EMBL/GenBank/DDBJ whole genome shotgun (WGS) entry which is preliminary data.</text>
</comment>
<sequence length="258" mass="28820">APRDLDLFVVHGVRSDCPVDTWEALRLRMRRRSASRSTVRWTTFRWMPSWTAYKPSQVGMGCRNYLQHHNGARFMAAVSTMAAAQRRVAQGFLSLSNVEIPLESVGAHVVFVSVYRLPSFMSEEALGQVLAQLRQGKGDQPRHVWRPPGRQDRHQAGQDGISKPVPNFIHIQGYRVMVDYRGLRRVARPLASGAATAMRPRAASNVSPKSPPAAQQQPIKTHLRPPRCELPPSSPSQPPSIPVTTRTRLSSRGPHHLP</sequence>
<evidence type="ECO:0000313" key="2">
    <source>
        <dbReference type="Proteomes" id="UP000805193"/>
    </source>
</evidence>
<proteinExistence type="predicted"/>
<gene>
    <name evidence="1" type="ORF">HPB47_006166</name>
</gene>
<evidence type="ECO:0000313" key="1">
    <source>
        <dbReference type="EMBL" id="KAG0416760.1"/>
    </source>
</evidence>
<organism evidence="1 2">
    <name type="scientific">Ixodes persulcatus</name>
    <name type="common">Taiga tick</name>
    <dbReference type="NCBI Taxonomy" id="34615"/>
    <lineage>
        <taxon>Eukaryota</taxon>
        <taxon>Metazoa</taxon>
        <taxon>Ecdysozoa</taxon>
        <taxon>Arthropoda</taxon>
        <taxon>Chelicerata</taxon>
        <taxon>Arachnida</taxon>
        <taxon>Acari</taxon>
        <taxon>Parasitiformes</taxon>
        <taxon>Ixodida</taxon>
        <taxon>Ixodoidea</taxon>
        <taxon>Ixodidae</taxon>
        <taxon>Ixodinae</taxon>
        <taxon>Ixodes</taxon>
    </lineage>
</organism>
<protein>
    <submittedName>
        <fullName evidence="1">Uncharacterized protein</fullName>
    </submittedName>
</protein>
<name>A0AC60PBA6_IXOPE</name>